<name>A0A7Z0SDW1_9GAMM</name>
<accession>A0A7Z0SDW1</accession>
<dbReference type="AlphaFoldDB" id="A0A7Z0SDW1"/>
<organism evidence="1 2">
    <name type="scientific">Candidatus Methanofishera endochildressiae</name>
    <dbReference type="NCBI Taxonomy" id="2738884"/>
    <lineage>
        <taxon>Bacteria</taxon>
        <taxon>Pseudomonadati</taxon>
        <taxon>Pseudomonadota</taxon>
        <taxon>Gammaproteobacteria</taxon>
        <taxon>Candidatus Methanofishera</taxon>
    </lineage>
</organism>
<dbReference type="Proteomes" id="UP000537890">
    <property type="component" value="Unassembled WGS sequence"/>
</dbReference>
<protein>
    <recommendedName>
        <fullName evidence="3">Endonuclease/exonuclease/phosphatase domain-containing protein</fullName>
    </recommendedName>
</protein>
<dbReference type="EMBL" id="JACCHS010000086">
    <property type="protein sequence ID" value="NYT47122.1"/>
    <property type="molecule type" value="Genomic_DNA"/>
</dbReference>
<sequence>MEDIASESSIICVTESHLDTNIVDNDIIIDGFSDQILRKDRNCFGGGVLVYTSQDICVKPRYDLNFASGEIIWYEVIIPNFKIIICTVYRPPGSVAAFWENFEYSVEQAMNYTSNIIINGDLNVDLLRENNNKLLEIISEFNLMNVMKEPTRNLDIVIDSEVSNVS</sequence>
<dbReference type="SUPFAM" id="SSF56219">
    <property type="entry name" value="DNase I-like"/>
    <property type="match status" value="1"/>
</dbReference>
<dbReference type="PANTHER" id="PTHR33776">
    <property type="entry name" value="ENDO/EXONUCLEASE/PHOSPHATASE DOMAIN-CONTAINING PROTEIN"/>
    <property type="match status" value="1"/>
</dbReference>
<evidence type="ECO:0000313" key="2">
    <source>
        <dbReference type="Proteomes" id="UP000537890"/>
    </source>
</evidence>
<evidence type="ECO:0008006" key="3">
    <source>
        <dbReference type="Google" id="ProtNLM"/>
    </source>
</evidence>
<comment type="caution">
    <text evidence="1">The sequence shown here is derived from an EMBL/GenBank/DDBJ whole genome shotgun (WGS) entry which is preliminary data.</text>
</comment>
<dbReference type="PANTHER" id="PTHR33776:SF3">
    <property type="entry name" value="PHD-TYPE DOMAIN-CONTAINING PROTEIN"/>
    <property type="match status" value="1"/>
</dbReference>
<reference evidence="1 2" key="1">
    <citation type="submission" date="2020-05" db="EMBL/GenBank/DDBJ databases">
        <title>Horizontal transmission and recombination maintain forever young bacterial symbiont genomes.</title>
        <authorList>
            <person name="Russell S.L."/>
            <person name="Pepper-Tunick E."/>
            <person name="Svedberg J."/>
            <person name="Byrne A."/>
            <person name="Ruelas Castillo J."/>
            <person name="Vollmers C."/>
            <person name="Beinart R.A."/>
            <person name="Corbett-Detig R."/>
        </authorList>
    </citation>
    <scope>NUCLEOTIDE SEQUENCE [LARGE SCALE GENOMIC DNA]</scope>
    <source>
        <strain evidence="1">4727-3</strain>
    </source>
</reference>
<proteinExistence type="predicted"/>
<dbReference type="Gene3D" id="3.60.10.10">
    <property type="entry name" value="Endonuclease/exonuclease/phosphatase"/>
    <property type="match status" value="1"/>
</dbReference>
<evidence type="ECO:0000313" key="1">
    <source>
        <dbReference type="EMBL" id="NYT47122.1"/>
    </source>
</evidence>
<gene>
    <name evidence="1" type="ORF">H0A75_05510</name>
</gene>
<dbReference type="InterPro" id="IPR036691">
    <property type="entry name" value="Endo/exonu/phosph_ase_sf"/>
</dbReference>